<proteinExistence type="predicted"/>
<sequence>MEYGKDAENTKLITCHLNKIPKLKDNKILNNSYLEHAAIGYIKCETGKATVKLKIKSKLDDILGNLASGFRDQSC</sequence>
<evidence type="ECO:0000313" key="1">
    <source>
        <dbReference type="EMBL" id="KHE93365.1"/>
    </source>
</evidence>
<dbReference type="eggNOG" id="ENOG502ZV79">
    <property type="taxonomic scope" value="Bacteria"/>
</dbReference>
<dbReference type="Proteomes" id="UP000030652">
    <property type="component" value="Unassembled WGS sequence"/>
</dbReference>
<dbReference type="AlphaFoldDB" id="A0A0B0ERT7"/>
<organism evidence="1 2">
    <name type="scientific">Candidatus Scalindua brodae</name>
    <dbReference type="NCBI Taxonomy" id="237368"/>
    <lineage>
        <taxon>Bacteria</taxon>
        <taxon>Pseudomonadati</taxon>
        <taxon>Planctomycetota</taxon>
        <taxon>Candidatus Brocadiia</taxon>
        <taxon>Candidatus Brocadiales</taxon>
        <taxon>Candidatus Scalinduaceae</taxon>
        <taxon>Candidatus Scalindua</taxon>
    </lineage>
</organism>
<gene>
    <name evidence="1" type="ORF">SCABRO_00903</name>
</gene>
<evidence type="ECO:0000313" key="2">
    <source>
        <dbReference type="Proteomes" id="UP000030652"/>
    </source>
</evidence>
<dbReference type="EMBL" id="JRYO01000059">
    <property type="protein sequence ID" value="KHE93365.1"/>
    <property type="molecule type" value="Genomic_DNA"/>
</dbReference>
<comment type="caution">
    <text evidence="1">The sequence shown here is derived from an EMBL/GenBank/DDBJ whole genome shotgun (WGS) entry which is preliminary data.</text>
</comment>
<accession>A0A0B0ERT7</accession>
<name>A0A0B0ERT7_9BACT</name>
<reference evidence="1 2" key="1">
    <citation type="submission" date="2014-10" db="EMBL/GenBank/DDBJ databases">
        <title>Draft genome of anammox bacterium scalindua brodae, obtained using differential coverage binning of sequence data from two enrichment reactors.</title>
        <authorList>
            <person name="Speth D.R."/>
            <person name="Russ L."/>
            <person name="Kartal B."/>
            <person name="Op den Camp H.J."/>
            <person name="Dutilh B.E."/>
            <person name="Jetten M.S."/>
        </authorList>
    </citation>
    <scope>NUCLEOTIDE SEQUENCE [LARGE SCALE GENOMIC DNA]</scope>
    <source>
        <strain evidence="1">RU1</strain>
    </source>
</reference>
<protein>
    <submittedName>
        <fullName evidence="1">Uncharacterized protein</fullName>
    </submittedName>
</protein>